<dbReference type="CDD" id="cd03528">
    <property type="entry name" value="Rieske_RO_ferredoxin"/>
    <property type="match status" value="1"/>
</dbReference>
<dbReference type="EMBL" id="AUBJ02000001">
    <property type="protein sequence ID" value="MCP2330000.1"/>
    <property type="molecule type" value="Genomic_DNA"/>
</dbReference>
<keyword evidence="6" id="KW-0223">Dioxygenase</keyword>
<name>A0ABT1JBX3_ACTCY</name>
<organism evidence="6 7">
    <name type="scientific">Actinoalloteichus caeruleus DSM 43889</name>
    <dbReference type="NCBI Taxonomy" id="1120930"/>
    <lineage>
        <taxon>Bacteria</taxon>
        <taxon>Bacillati</taxon>
        <taxon>Actinomycetota</taxon>
        <taxon>Actinomycetes</taxon>
        <taxon>Pseudonocardiales</taxon>
        <taxon>Pseudonocardiaceae</taxon>
        <taxon>Actinoalloteichus</taxon>
        <taxon>Actinoalloteichus cyanogriseus</taxon>
    </lineage>
</organism>
<dbReference type="PANTHER" id="PTHR21496:SF23">
    <property type="entry name" value="3-PHENYLPROPIONATE_CINNAMIC ACID DIOXYGENASE FERREDOXIN SUBUNIT"/>
    <property type="match status" value="1"/>
</dbReference>
<feature type="domain" description="Rieske" evidence="5">
    <location>
        <begin position="4"/>
        <end position="99"/>
    </location>
</feature>
<keyword evidence="7" id="KW-1185">Reference proteome</keyword>
<proteinExistence type="predicted"/>
<keyword evidence="4" id="KW-0411">Iron-sulfur</keyword>
<comment type="caution">
    <text evidence="6">The sequence shown here is derived from an EMBL/GenBank/DDBJ whole genome shotgun (WGS) entry which is preliminary data.</text>
</comment>
<dbReference type="Proteomes" id="UP000791080">
    <property type="component" value="Unassembled WGS sequence"/>
</dbReference>
<dbReference type="PANTHER" id="PTHR21496">
    <property type="entry name" value="FERREDOXIN-RELATED"/>
    <property type="match status" value="1"/>
</dbReference>
<evidence type="ECO:0000256" key="2">
    <source>
        <dbReference type="ARBA" id="ARBA00022723"/>
    </source>
</evidence>
<keyword evidence="1" id="KW-0001">2Fe-2S</keyword>
<dbReference type="PROSITE" id="PS51296">
    <property type="entry name" value="RIESKE"/>
    <property type="match status" value="1"/>
</dbReference>
<evidence type="ECO:0000313" key="7">
    <source>
        <dbReference type="Proteomes" id="UP000791080"/>
    </source>
</evidence>
<sequence>MTHTPVCPLADLDEGRPVAVSVAGTPVVLVRRGDDVHALLDRCSHAEVPLSQGEVTGDGLECWLHGACFDLRTGEPSGPPASEPVPVYAVEVRDGHVHVATEPVGSPD</sequence>
<reference evidence="6 7" key="1">
    <citation type="submission" date="2022-06" db="EMBL/GenBank/DDBJ databases">
        <title>Genomic Encyclopedia of Type Strains, Phase I: the one thousand microbial genomes (KMG-I) project.</title>
        <authorList>
            <person name="Kyrpides N."/>
        </authorList>
    </citation>
    <scope>NUCLEOTIDE SEQUENCE [LARGE SCALE GENOMIC DNA]</scope>
    <source>
        <strain evidence="6 7">DSM 43889</strain>
    </source>
</reference>
<dbReference type="Pfam" id="PF00355">
    <property type="entry name" value="Rieske"/>
    <property type="match status" value="1"/>
</dbReference>
<dbReference type="InterPro" id="IPR036922">
    <property type="entry name" value="Rieske_2Fe-2S_sf"/>
</dbReference>
<keyword evidence="2" id="KW-0479">Metal-binding</keyword>
<gene>
    <name evidence="6" type="ORF">G443_000270</name>
</gene>
<dbReference type="GO" id="GO:0051213">
    <property type="term" value="F:dioxygenase activity"/>
    <property type="evidence" value="ECO:0007669"/>
    <property type="project" value="UniProtKB-KW"/>
</dbReference>
<keyword evidence="3" id="KW-0408">Iron</keyword>
<evidence type="ECO:0000256" key="1">
    <source>
        <dbReference type="ARBA" id="ARBA00022714"/>
    </source>
</evidence>
<accession>A0ABT1JBX3</accession>
<evidence type="ECO:0000256" key="4">
    <source>
        <dbReference type="ARBA" id="ARBA00023014"/>
    </source>
</evidence>
<evidence type="ECO:0000259" key="5">
    <source>
        <dbReference type="PROSITE" id="PS51296"/>
    </source>
</evidence>
<dbReference type="InterPro" id="IPR017941">
    <property type="entry name" value="Rieske_2Fe-2S"/>
</dbReference>
<evidence type="ECO:0000256" key="3">
    <source>
        <dbReference type="ARBA" id="ARBA00023004"/>
    </source>
</evidence>
<protein>
    <submittedName>
        <fullName evidence="6">3-phenylpropionate/trans-cinnamate dioxygenase ferredoxin subunit</fullName>
    </submittedName>
</protein>
<keyword evidence="6" id="KW-0560">Oxidoreductase</keyword>
<evidence type="ECO:0000313" key="6">
    <source>
        <dbReference type="EMBL" id="MCP2330000.1"/>
    </source>
</evidence>
<dbReference type="Gene3D" id="2.102.10.10">
    <property type="entry name" value="Rieske [2Fe-2S] iron-sulphur domain"/>
    <property type="match status" value="1"/>
</dbReference>
<dbReference type="SUPFAM" id="SSF50022">
    <property type="entry name" value="ISP domain"/>
    <property type="match status" value="1"/>
</dbReference>
<dbReference type="RefSeq" id="WP_026418812.1">
    <property type="nucleotide sequence ID" value="NZ_AUBJ02000001.1"/>
</dbReference>